<dbReference type="SMART" id="SM00184">
    <property type="entry name" value="RING"/>
    <property type="match status" value="1"/>
</dbReference>
<reference evidence="6 7" key="1">
    <citation type="submission" date="2014-11" db="EMBL/GenBank/DDBJ databases">
        <title>Comparative genomic analysis of Cryptosporidium hominis reveals occurrence of genetic recombination in virulent subtypes.</title>
        <authorList>
            <person name="Guo Y."/>
            <person name="Tang K."/>
            <person name="Frace M."/>
            <person name="Li N."/>
            <person name="Roellig D.M."/>
            <person name="Sammons S."/>
            <person name="Knipe K."/>
            <person name="Rowe L."/>
            <person name="Feng Y."/>
            <person name="Xiao L."/>
        </authorList>
    </citation>
    <scope>NUCLEOTIDE SEQUENCE [LARGE SCALE GENOMIC DNA]</scope>
    <source>
        <strain evidence="6">30976</strain>
    </source>
</reference>
<evidence type="ECO:0000256" key="3">
    <source>
        <dbReference type="SAM" id="Phobius"/>
    </source>
</evidence>
<feature type="coiled-coil region" evidence="2">
    <location>
        <begin position="160"/>
        <end position="217"/>
    </location>
</feature>
<evidence type="ECO:0000256" key="2">
    <source>
        <dbReference type="SAM" id="Coils"/>
    </source>
</evidence>
<evidence type="ECO:0000313" key="7">
    <source>
        <dbReference type="Proteomes" id="UP001429100"/>
    </source>
</evidence>
<dbReference type="GO" id="GO:0016567">
    <property type="term" value="P:protein ubiquitination"/>
    <property type="evidence" value="ECO:0007669"/>
    <property type="project" value="TreeGrafter"/>
</dbReference>
<name>A0A0S4TE00_CRYHO</name>
<dbReference type="VEuPathDB" id="CryptoDB:GY17_00003703"/>
<dbReference type="SUPFAM" id="SSF57850">
    <property type="entry name" value="RING/U-box"/>
    <property type="match status" value="1"/>
</dbReference>
<dbReference type="AlphaFoldDB" id="A0A0S4TE00"/>
<dbReference type="GO" id="GO:0005737">
    <property type="term" value="C:cytoplasm"/>
    <property type="evidence" value="ECO:0007669"/>
    <property type="project" value="TreeGrafter"/>
</dbReference>
<evidence type="ECO:0000256" key="1">
    <source>
        <dbReference type="PROSITE-ProRule" id="PRU00175"/>
    </source>
</evidence>
<gene>
    <name evidence="5" type="ORF">CHUDEA4_1360</name>
    <name evidence="6" type="ORF">GY17_00003703</name>
</gene>
<proteinExistence type="predicted"/>
<keyword evidence="2" id="KW-0175">Coiled coil</keyword>
<feature type="domain" description="RING-type" evidence="4">
    <location>
        <begin position="633"/>
        <end position="670"/>
    </location>
</feature>
<evidence type="ECO:0000313" key="5">
    <source>
        <dbReference type="EMBL" id="CUV05513.1"/>
    </source>
</evidence>
<keyword evidence="1" id="KW-0479">Metal-binding</keyword>
<feature type="transmembrane region" description="Helical" evidence="3">
    <location>
        <begin position="29"/>
        <end position="47"/>
    </location>
</feature>
<dbReference type="VEuPathDB" id="CryptoDB:Chro.40155"/>
<dbReference type="CDD" id="cd16649">
    <property type="entry name" value="mRING-HC-C3HC5_CGRF1-like"/>
    <property type="match status" value="1"/>
</dbReference>
<reference evidence="5" key="2">
    <citation type="submission" date="2015-08" db="EMBL/GenBank/DDBJ databases">
        <authorList>
            <person name="Babu N.S."/>
            <person name="Beckwith C.J."/>
            <person name="Beseler K.G."/>
            <person name="Brison A."/>
            <person name="Carone J.V."/>
            <person name="Caskin T.P."/>
            <person name="Diamond M."/>
            <person name="Durham M.E."/>
            <person name="Foxe J.M."/>
            <person name="Go M."/>
            <person name="Henderson B.A."/>
            <person name="Jones I.B."/>
            <person name="McGettigan J.A."/>
            <person name="Micheletti S.J."/>
            <person name="Nasrallah M.E."/>
            <person name="Ortiz D."/>
            <person name="Piller C.R."/>
            <person name="Privatt S.R."/>
            <person name="Schneider S.L."/>
            <person name="Sharp S."/>
            <person name="Smith T.C."/>
            <person name="Stanton J.D."/>
            <person name="Ullery H.E."/>
            <person name="Wilson R.J."/>
            <person name="Serrano M.G."/>
            <person name="Buck G."/>
            <person name="Lee V."/>
            <person name="Wang Y."/>
            <person name="Carvalho R."/>
            <person name="Voegtly L."/>
            <person name="Shi R."/>
            <person name="Duckworth R."/>
            <person name="Johnson A."/>
            <person name="Loviza R."/>
            <person name="Walstead R."/>
            <person name="Shah Z."/>
            <person name="Kiflezghi M."/>
            <person name="Wade K."/>
            <person name="Ball S.L."/>
            <person name="Bradley K.W."/>
            <person name="Asai D.J."/>
            <person name="Bowman C.A."/>
            <person name="Russell D.A."/>
            <person name="Pope W.H."/>
            <person name="Jacobs-Sera D."/>
            <person name="Hendrix R.W."/>
            <person name="Hatfull G.F."/>
        </authorList>
    </citation>
    <scope>NUCLEOTIDE SEQUENCE [LARGE SCALE GENOMIC DNA]</scope>
</reference>
<dbReference type="InterPro" id="IPR045194">
    <property type="entry name" value="MGRN1/RNF157-like"/>
</dbReference>
<organism evidence="5">
    <name type="scientific">Cryptosporidium hominis</name>
    <dbReference type="NCBI Taxonomy" id="237895"/>
    <lineage>
        <taxon>Eukaryota</taxon>
        <taxon>Sar</taxon>
        <taxon>Alveolata</taxon>
        <taxon>Apicomplexa</taxon>
        <taxon>Conoidasida</taxon>
        <taxon>Coccidia</taxon>
        <taxon>Eucoccidiorida</taxon>
        <taxon>Eimeriorina</taxon>
        <taxon>Cryptosporidiidae</taxon>
        <taxon>Cryptosporidium</taxon>
    </lineage>
</organism>
<keyword evidence="3" id="KW-0472">Membrane</keyword>
<protein>
    <submittedName>
        <fullName evidence="6">Zinc finger protein</fullName>
    </submittedName>
</protein>
<dbReference type="InterPro" id="IPR001841">
    <property type="entry name" value="Znf_RING"/>
</dbReference>
<dbReference type="EMBL" id="LN877950">
    <property type="protein sequence ID" value="CUV05513.1"/>
    <property type="molecule type" value="Genomic_DNA"/>
</dbReference>
<keyword evidence="1" id="KW-0863">Zinc-finger</keyword>
<evidence type="ECO:0000259" key="4">
    <source>
        <dbReference type="PROSITE" id="PS50089"/>
    </source>
</evidence>
<dbReference type="VEuPathDB" id="CryptoDB:ChTU502y2012_413g0090"/>
<dbReference type="Proteomes" id="UP001429100">
    <property type="component" value="Unassembled WGS sequence"/>
</dbReference>
<dbReference type="PROSITE" id="PS50089">
    <property type="entry name" value="ZF_RING_2"/>
    <property type="match status" value="1"/>
</dbReference>
<accession>A0A0S4TE00</accession>
<keyword evidence="7" id="KW-1185">Reference proteome</keyword>
<dbReference type="VEuPathDB" id="CryptoDB:CHUDEA4_1360"/>
<reference evidence="6 7" key="3">
    <citation type="submission" date="2017-10" db="EMBL/GenBank/DDBJ databases">
        <title>Consistent, comparative and evidence-based genome annotation and re-annotation for the closely-related species, Cryptosporidium parvum, C. hominis and C. tyzzeri.</title>
        <authorList>
            <person name="Baptista R.P."/>
            <person name="Li Y."/>
            <person name="Sateriale A."/>
            <person name="Striepen B."/>
            <person name="Kissinger J.C."/>
        </authorList>
    </citation>
    <scope>NUCLEOTIDE SEQUENCE [LARGE SCALE GENOMIC DNA]</scope>
    <source>
        <strain evidence="6">30976</strain>
    </source>
</reference>
<dbReference type="EMBL" id="JTAI01000021">
    <property type="protein sequence ID" value="PPS93338.1"/>
    <property type="molecule type" value="Genomic_DNA"/>
</dbReference>
<dbReference type="GO" id="GO:0008270">
    <property type="term" value="F:zinc ion binding"/>
    <property type="evidence" value="ECO:0007669"/>
    <property type="project" value="UniProtKB-KW"/>
</dbReference>
<keyword evidence="3" id="KW-0812">Transmembrane</keyword>
<dbReference type="Gene3D" id="3.30.40.10">
    <property type="entry name" value="Zinc/RING finger domain, C3HC4 (zinc finger)"/>
    <property type="match status" value="1"/>
</dbReference>
<dbReference type="PANTHER" id="PTHR22996:SF0">
    <property type="entry name" value="RE60872P-RELATED"/>
    <property type="match status" value="1"/>
</dbReference>
<dbReference type="Proteomes" id="UP000199752">
    <property type="component" value="Chromosome 4"/>
</dbReference>
<dbReference type="InterPro" id="IPR013083">
    <property type="entry name" value="Znf_RING/FYVE/PHD"/>
</dbReference>
<evidence type="ECO:0000313" key="6">
    <source>
        <dbReference type="EMBL" id="PPS93338.1"/>
    </source>
</evidence>
<sequence length="684" mass="79025">MEDISIIECSKLYPALCFDLYGSPGFHNIYVGLLVIISGIWLVNRLSKIVEFYEMIRIIQEEGKVINIPSLGPYSNDLKKLIKSHISQIIRERCSISPINVKKLQVMNIMEESTLKTRLIPNSSSSSSPDESYSLEVSFKVDSFVPHSIQLFWGVDYFAAKELLIEEKKVENELNTISNKMSRRMALGSSISMFDQLKLKEKNNENLEENKVEKNTNIGLEYNNNVNNSTKLFENMEIDHDEKERTDLNVPFDFSPSESMKSLANINPILYTTEISNRRYYNYFGNSHDRDYFDYHTNMSRRGIFNIGPRITRILPKIKQLLRDNIIVNTISNSLNYSTWNSSLLGNNAIILSRSIKRLFENAFFYNTVSNINNNNNNNNNNINLGGFALTKSSLLSSASVTTELLLDKYHYDQLKSKSGSNNKYNIDLKKIINQPSTNLDEIKYQILIDKLNPMYITEKKYYEKGLSQDYSEKIKLTPEYLTSCNLNSPYYDTQEQEINSKDEHQVLNHGDYYEIQNKYNNKEIFWNSDIINFNKNNIDSSIVKIKTENEENKEMPRIPLLILIRANIGVIEDESILTNNIIAINFDLIQDHYNIPYLMYKPIILKQAISNSHGILIEPYDTYGLEDDELDCLICMSNPKDVILLPCRHCISCESCLRSLRQDKCPLCRTTFSGFVVLPIKNS</sequence>
<dbReference type="GO" id="GO:0061630">
    <property type="term" value="F:ubiquitin protein ligase activity"/>
    <property type="evidence" value="ECO:0007669"/>
    <property type="project" value="UniProtKB-EC"/>
</dbReference>
<keyword evidence="1" id="KW-0862">Zinc</keyword>
<dbReference type="OrthoDB" id="1711136at2759"/>
<dbReference type="Pfam" id="PF13920">
    <property type="entry name" value="zf-C3HC4_3"/>
    <property type="match status" value="1"/>
</dbReference>
<dbReference type="PANTHER" id="PTHR22996">
    <property type="entry name" value="MAHOGUNIN"/>
    <property type="match status" value="1"/>
</dbReference>
<keyword evidence="3" id="KW-1133">Transmembrane helix</keyword>